<reference evidence="1 2" key="1">
    <citation type="submission" date="2017-11" db="EMBL/GenBank/DDBJ databases">
        <title>Genome-resolved metagenomics identifies genetic mobility, metabolic interactions, and unexpected diversity in perchlorate-reducing communities.</title>
        <authorList>
            <person name="Barnum T.P."/>
            <person name="Figueroa I.A."/>
            <person name="Carlstrom C.I."/>
            <person name="Lucas L.N."/>
            <person name="Engelbrektson A.L."/>
            <person name="Coates J.D."/>
        </authorList>
    </citation>
    <scope>NUCLEOTIDE SEQUENCE [LARGE SCALE GENOMIC DNA]</scope>
    <source>
        <strain evidence="1">BM706</strain>
    </source>
</reference>
<accession>A0A2N5ZKH0</accession>
<dbReference type="SUPFAM" id="SSF53335">
    <property type="entry name" value="S-adenosyl-L-methionine-dependent methyltransferases"/>
    <property type="match status" value="1"/>
</dbReference>
<dbReference type="Pfam" id="PF13489">
    <property type="entry name" value="Methyltransf_23"/>
    <property type="match status" value="1"/>
</dbReference>
<organism evidence="1 2">
    <name type="scientific">Muiribacterium halophilum</name>
    <dbReference type="NCBI Taxonomy" id="2053465"/>
    <lineage>
        <taxon>Bacteria</taxon>
        <taxon>Candidatus Muiribacteriota</taxon>
        <taxon>Candidatus Muiribacteriia</taxon>
        <taxon>Candidatus Muiribacteriales</taxon>
        <taxon>Candidatus Muiribacteriaceae</taxon>
        <taxon>Candidatus Muiribacterium</taxon>
    </lineage>
</organism>
<name>A0A2N5ZKH0_MUIH1</name>
<comment type="caution">
    <text evidence="1">The sequence shown here is derived from an EMBL/GenBank/DDBJ whole genome shotgun (WGS) entry which is preliminary data.</text>
</comment>
<proteinExistence type="predicted"/>
<dbReference type="InterPro" id="IPR029063">
    <property type="entry name" value="SAM-dependent_MTases_sf"/>
</dbReference>
<evidence type="ECO:0000313" key="2">
    <source>
        <dbReference type="Proteomes" id="UP000234857"/>
    </source>
</evidence>
<dbReference type="Gene3D" id="3.40.50.150">
    <property type="entry name" value="Vaccinia Virus protein VP39"/>
    <property type="match status" value="1"/>
</dbReference>
<evidence type="ECO:0008006" key="3">
    <source>
        <dbReference type="Google" id="ProtNLM"/>
    </source>
</evidence>
<dbReference type="EMBL" id="PKTG01000041">
    <property type="protein sequence ID" value="PLX19102.1"/>
    <property type="molecule type" value="Genomic_DNA"/>
</dbReference>
<gene>
    <name evidence="1" type="ORF">C0601_02715</name>
</gene>
<evidence type="ECO:0000313" key="1">
    <source>
        <dbReference type="EMBL" id="PLX19102.1"/>
    </source>
</evidence>
<sequence length="300" mass="34567">MIKATGFNSSMHVDEQDLLETNKNCVFCCSKDLKKLFNVQKKPAIMLVKCKRCKAVSVDRFPKDGLLKDYYESYYSVNKTGVTFSDIERFSAVIFDGVRNLSKKRMKILDFGGGSGSIAINIARSMLKEKKANSVEITIVDYNSFSIEDIGNIEVNWVDTLEKVNEKRFDLVIASAIVEHIPRGDSVRKLLRLVDKGGIVYFRTPFVVPIIRLFKLFKINIDFTFPGHLHDLGKDFWENILDIYQIENFKILSYSASPVESNFKTSFIRTFAAHLFKFPSRFFNFYDLVGGWQIFFKKID</sequence>
<protein>
    <recommendedName>
        <fullName evidence="3">Methyltransferase domain-containing protein</fullName>
    </recommendedName>
</protein>
<dbReference type="AlphaFoldDB" id="A0A2N5ZKH0"/>
<dbReference type="Proteomes" id="UP000234857">
    <property type="component" value="Unassembled WGS sequence"/>
</dbReference>